<proteinExistence type="inferred from homology"/>
<evidence type="ECO:0000259" key="3">
    <source>
        <dbReference type="PROSITE" id="PS50891"/>
    </source>
</evidence>
<organism evidence="4 5">
    <name type="scientific">Eucalyptus globulus</name>
    <name type="common">Tasmanian blue gum</name>
    <dbReference type="NCBI Taxonomy" id="34317"/>
    <lineage>
        <taxon>Eukaryota</taxon>
        <taxon>Viridiplantae</taxon>
        <taxon>Streptophyta</taxon>
        <taxon>Embryophyta</taxon>
        <taxon>Tracheophyta</taxon>
        <taxon>Spermatophyta</taxon>
        <taxon>Magnoliopsida</taxon>
        <taxon>eudicotyledons</taxon>
        <taxon>Gunneridae</taxon>
        <taxon>Pentapetalae</taxon>
        <taxon>rosids</taxon>
        <taxon>malvids</taxon>
        <taxon>Myrtales</taxon>
        <taxon>Myrtaceae</taxon>
        <taxon>Myrtoideae</taxon>
        <taxon>Eucalypteae</taxon>
        <taxon>Eucalyptus</taxon>
    </lineage>
</organism>
<dbReference type="PROSITE" id="PS50891">
    <property type="entry name" value="LOB"/>
    <property type="match status" value="1"/>
</dbReference>
<dbReference type="PANTHER" id="PTHR31301">
    <property type="entry name" value="LOB DOMAIN-CONTAINING PROTEIN 4-RELATED"/>
    <property type="match status" value="1"/>
</dbReference>
<feature type="domain" description="LOB" evidence="3">
    <location>
        <begin position="6"/>
        <end position="107"/>
    </location>
</feature>
<comment type="similarity">
    <text evidence="1">Belongs to the LOB domain-containing protein family.</text>
</comment>
<dbReference type="Pfam" id="PF03195">
    <property type="entry name" value="LOB"/>
    <property type="match status" value="1"/>
</dbReference>
<reference evidence="4 5" key="1">
    <citation type="submission" date="2024-11" db="EMBL/GenBank/DDBJ databases">
        <title>Chromosome-level genome assembly of Eucalyptus globulus Labill. provides insights into its genome evolution.</title>
        <authorList>
            <person name="Li X."/>
        </authorList>
    </citation>
    <scope>NUCLEOTIDE SEQUENCE [LARGE SCALE GENOMIC DNA]</scope>
    <source>
        <strain evidence="4">CL2024</strain>
        <tissue evidence="4">Fresh tender leaves</tissue>
    </source>
</reference>
<accession>A0ABD3JF46</accession>
<gene>
    <name evidence="4" type="ORF">ACJRO7_030923</name>
</gene>
<dbReference type="Proteomes" id="UP001634007">
    <property type="component" value="Unassembled WGS sequence"/>
</dbReference>
<dbReference type="InterPro" id="IPR004883">
    <property type="entry name" value="LOB"/>
</dbReference>
<evidence type="ECO:0000313" key="5">
    <source>
        <dbReference type="Proteomes" id="UP001634007"/>
    </source>
</evidence>
<dbReference type="AlphaFoldDB" id="A0ABD3JF46"/>
<dbReference type="PANTHER" id="PTHR31301:SF68">
    <property type="entry name" value="LOB DOMAIN-CONTAINING PROTEIN 32-RELATED"/>
    <property type="match status" value="1"/>
</dbReference>
<dbReference type="EMBL" id="JBJKBG010000008">
    <property type="protein sequence ID" value="KAL3725957.1"/>
    <property type="molecule type" value="Genomic_DNA"/>
</dbReference>
<keyword evidence="5" id="KW-1185">Reference proteome</keyword>
<comment type="caution">
    <text evidence="4">The sequence shown here is derived from an EMBL/GenBank/DDBJ whole genome shotgun (WGS) entry which is preliminary data.</text>
</comment>
<sequence length="298" mass="32813">MSSLSSPCAACKCQRRKCTPECVFAPYFPADQPQKFAYVHEVFGASNVAKLLNELHVSQREDAANSLTYEAEVRLRDPIYGCVGLISILQHKLNLLQKELSNAKKELAAYMGPHSMMPATVQPPGAMFPAGNPLSSMMALHNTVPVITTRGKGDALWHGGGSTLVDQQLLLEEHQLAAIAAAREQQDMGRVCEQQQIRRHHDQQQLQSQHETKYRTNGSDCVGEFVSAIQYHTANNAIPPGPASPSLSLGSFMNPYHEQAHRLSLKSEQACIEKHQELAQEQRSGGMEGQNDDVGLSW</sequence>
<name>A0ABD3JF46_EUCGL</name>
<protein>
    <recommendedName>
        <fullName evidence="3">LOB domain-containing protein</fullName>
    </recommendedName>
</protein>
<feature type="region of interest" description="Disordered" evidence="2">
    <location>
        <begin position="277"/>
        <end position="298"/>
    </location>
</feature>
<evidence type="ECO:0000256" key="2">
    <source>
        <dbReference type="SAM" id="MobiDB-lite"/>
    </source>
</evidence>
<evidence type="ECO:0000313" key="4">
    <source>
        <dbReference type="EMBL" id="KAL3725957.1"/>
    </source>
</evidence>
<evidence type="ECO:0000256" key="1">
    <source>
        <dbReference type="ARBA" id="ARBA00005474"/>
    </source>
</evidence>